<sequence length="255" mass="28112">MTRAIFSSWLQSFDADMRKANRSVCLLLDNCSAHHVEVQLGNVRLVFFPPNCTSVLQPLDQGVIRSVKCAYRERLIQRLLLNLQMKRPTDVDMFMALEMIAAAWIATSPAMITNCFTHAGLVTPQASCADPAEPEEGSPVGALDDGDSAVPPSLTSAWGELCAVANEIPDGLSVHEFVYADEGVVVHEEVTDEAIISSVCEAGDPDEQRPEQPEKTTSPQDVLNAFDTIRSFFGEHDDDVAMDHFLQFDFFEEAF</sequence>
<comment type="caution">
    <text evidence="1">The sequence shown here is derived from an EMBL/GenBank/DDBJ whole genome shotgun (WGS) entry which is preliminary data.</text>
</comment>
<evidence type="ECO:0000313" key="1">
    <source>
        <dbReference type="EMBL" id="KAH7979499.1"/>
    </source>
</evidence>
<protein>
    <submittedName>
        <fullName evidence="1">Uncharacterized protein</fullName>
    </submittedName>
</protein>
<proteinExistence type="predicted"/>
<organism evidence="1 2">
    <name type="scientific">Dermacentor silvarum</name>
    <name type="common">Tick</name>
    <dbReference type="NCBI Taxonomy" id="543639"/>
    <lineage>
        <taxon>Eukaryota</taxon>
        <taxon>Metazoa</taxon>
        <taxon>Ecdysozoa</taxon>
        <taxon>Arthropoda</taxon>
        <taxon>Chelicerata</taxon>
        <taxon>Arachnida</taxon>
        <taxon>Acari</taxon>
        <taxon>Parasitiformes</taxon>
        <taxon>Ixodida</taxon>
        <taxon>Ixodoidea</taxon>
        <taxon>Ixodidae</taxon>
        <taxon>Rhipicephalinae</taxon>
        <taxon>Dermacentor</taxon>
    </lineage>
</organism>
<dbReference type="EMBL" id="CM023470">
    <property type="protein sequence ID" value="KAH7979499.1"/>
    <property type="molecule type" value="Genomic_DNA"/>
</dbReference>
<reference evidence="1" key="1">
    <citation type="submission" date="2020-05" db="EMBL/GenBank/DDBJ databases">
        <title>Large-scale comparative analyses of tick genomes elucidate their genetic diversity and vector capacities.</title>
        <authorList>
            <person name="Jia N."/>
            <person name="Wang J."/>
            <person name="Shi W."/>
            <person name="Du L."/>
            <person name="Sun Y."/>
            <person name="Zhan W."/>
            <person name="Jiang J."/>
            <person name="Wang Q."/>
            <person name="Zhang B."/>
            <person name="Ji P."/>
            <person name="Sakyi L.B."/>
            <person name="Cui X."/>
            <person name="Yuan T."/>
            <person name="Jiang B."/>
            <person name="Yang W."/>
            <person name="Lam T.T.-Y."/>
            <person name="Chang Q."/>
            <person name="Ding S."/>
            <person name="Wang X."/>
            <person name="Zhu J."/>
            <person name="Ruan X."/>
            <person name="Zhao L."/>
            <person name="Wei J."/>
            <person name="Que T."/>
            <person name="Du C."/>
            <person name="Cheng J."/>
            <person name="Dai P."/>
            <person name="Han X."/>
            <person name="Huang E."/>
            <person name="Gao Y."/>
            <person name="Liu J."/>
            <person name="Shao H."/>
            <person name="Ye R."/>
            <person name="Li L."/>
            <person name="Wei W."/>
            <person name="Wang X."/>
            <person name="Wang C."/>
            <person name="Yang T."/>
            <person name="Huo Q."/>
            <person name="Li W."/>
            <person name="Guo W."/>
            <person name="Chen H."/>
            <person name="Zhou L."/>
            <person name="Ni X."/>
            <person name="Tian J."/>
            <person name="Zhou Y."/>
            <person name="Sheng Y."/>
            <person name="Liu T."/>
            <person name="Pan Y."/>
            <person name="Xia L."/>
            <person name="Li J."/>
            <person name="Zhao F."/>
            <person name="Cao W."/>
        </authorList>
    </citation>
    <scope>NUCLEOTIDE SEQUENCE</scope>
    <source>
        <strain evidence="1">Dsil-2018</strain>
    </source>
</reference>
<keyword evidence="2" id="KW-1185">Reference proteome</keyword>
<gene>
    <name evidence="1" type="ORF">HPB49_009658</name>
</gene>
<name>A0ACB8DZJ2_DERSI</name>
<accession>A0ACB8DZJ2</accession>
<dbReference type="Proteomes" id="UP000821865">
    <property type="component" value="Chromosome 1"/>
</dbReference>
<evidence type="ECO:0000313" key="2">
    <source>
        <dbReference type="Proteomes" id="UP000821865"/>
    </source>
</evidence>